<evidence type="ECO:0000256" key="1">
    <source>
        <dbReference type="SAM" id="MobiDB-lite"/>
    </source>
</evidence>
<gene>
    <name evidence="2" type="ORF">P4O66_007423</name>
</gene>
<protein>
    <recommendedName>
        <fullName evidence="4">Integrase catalytic domain-containing protein</fullName>
    </recommendedName>
</protein>
<dbReference type="Proteomes" id="UP001239994">
    <property type="component" value="Unassembled WGS sequence"/>
</dbReference>
<sequence length="318" mass="36217">EILTPEVEGHRDQISYFTSMQKKHPIEASIQSLLPRRSPHCIPAPARRSTAQGSEESNPHSNPEFSVEKEMALPQLAACQSLVKPDKRPFPSWKILEDEWLERSMTIPSFFHSAYCLPRSFHWDGDAELNIMPHTVYGVSGQTKPNIIEVKERWEWLGLDVRGPFPMTADGHIHIMTLTDYYSKWVEAFPLTNSMIQDAATCLAEVILQLGYPLAVLSRLSKRLLLDINRDLKKHLNINTSSLIIHHRQTGYLDLVTESLLSKMASELVTEYPDTWHIHLPAASLRLCCTEHPTTRRRPFAVMFSTSPAVFSSPREVP</sequence>
<accession>A0AAD9E1M6</accession>
<feature type="compositionally biased region" description="Polar residues" evidence="1">
    <location>
        <begin position="49"/>
        <end position="64"/>
    </location>
</feature>
<reference evidence="2" key="1">
    <citation type="submission" date="2023-03" db="EMBL/GenBank/DDBJ databases">
        <title>Electrophorus voltai genome.</title>
        <authorList>
            <person name="Bian C."/>
        </authorList>
    </citation>
    <scope>NUCLEOTIDE SEQUENCE</scope>
    <source>
        <strain evidence="2">CB-2022</strain>
        <tissue evidence="2">Muscle</tissue>
    </source>
</reference>
<dbReference type="GO" id="GO:0003676">
    <property type="term" value="F:nucleic acid binding"/>
    <property type="evidence" value="ECO:0007669"/>
    <property type="project" value="InterPro"/>
</dbReference>
<organism evidence="2 3">
    <name type="scientific">Electrophorus voltai</name>
    <dbReference type="NCBI Taxonomy" id="2609070"/>
    <lineage>
        <taxon>Eukaryota</taxon>
        <taxon>Metazoa</taxon>
        <taxon>Chordata</taxon>
        <taxon>Craniata</taxon>
        <taxon>Vertebrata</taxon>
        <taxon>Euteleostomi</taxon>
        <taxon>Actinopterygii</taxon>
        <taxon>Neopterygii</taxon>
        <taxon>Teleostei</taxon>
        <taxon>Ostariophysi</taxon>
        <taxon>Gymnotiformes</taxon>
        <taxon>Gymnotoidei</taxon>
        <taxon>Gymnotidae</taxon>
        <taxon>Electrophorus</taxon>
    </lineage>
</organism>
<dbReference type="Gene3D" id="3.30.420.10">
    <property type="entry name" value="Ribonuclease H-like superfamily/Ribonuclease H"/>
    <property type="match status" value="1"/>
</dbReference>
<evidence type="ECO:0000313" key="3">
    <source>
        <dbReference type="Proteomes" id="UP001239994"/>
    </source>
</evidence>
<dbReference type="InterPro" id="IPR012337">
    <property type="entry name" value="RNaseH-like_sf"/>
</dbReference>
<evidence type="ECO:0000313" key="2">
    <source>
        <dbReference type="EMBL" id="KAK1799172.1"/>
    </source>
</evidence>
<dbReference type="AlphaFoldDB" id="A0AAD9E1M6"/>
<feature type="non-terminal residue" evidence="2">
    <location>
        <position position="1"/>
    </location>
</feature>
<dbReference type="SUPFAM" id="SSF53098">
    <property type="entry name" value="Ribonuclease H-like"/>
    <property type="match status" value="1"/>
</dbReference>
<feature type="region of interest" description="Disordered" evidence="1">
    <location>
        <begin position="36"/>
        <end position="67"/>
    </location>
</feature>
<evidence type="ECO:0008006" key="4">
    <source>
        <dbReference type="Google" id="ProtNLM"/>
    </source>
</evidence>
<feature type="non-terminal residue" evidence="2">
    <location>
        <position position="318"/>
    </location>
</feature>
<proteinExistence type="predicted"/>
<name>A0AAD9E1M6_9TELE</name>
<keyword evidence="3" id="KW-1185">Reference proteome</keyword>
<dbReference type="InterPro" id="IPR036397">
    <property type="entry name" value="RNaseH_sf"/>
</dbReference>
<dbReference type="EMBL" id="JAROKS010000012">
    <property type="protein sequence ID" value="KAK1799172.1"/>
    <property type="molecule type" value="Genomic_DNA"/>
</dbReference>
<comment type="caution">
    <text evidence="2">The sequence shown here is derived from an EMBL/GenBank/DDBJ whole genome shotgun (WGS) entry which is preliminary data.</text>
</comment>